<reference evidence="1" key="1">
    <citation type="submission" date="2009-10" db="EMBL/GenBank/DDBJ databases">
        <title>Diversity of trophic interactions inside an arsenic-rich microbial ecosystem.</title>
        <authorList>
            <person name="Bertin P.N."/>
            <person name="Heinrich-Salmeron A."/>
            <person name="Pelletier E."/>
            <person name="Goulhen-Chollet F."/>
            <person name="Arsene-Ploetze F."/>
            <person name="Gallien S."/>
            <person name="Calteau A."/>
            <person name="Vallenet D."/>
            <person name="Casiot C."/>
            <person name="Chane-Woon-Ming B."/>
            <person name="Giloteaux L."/>
            <person name="Barakat M."/>
            <person name="Bonnefoy V."/>
            <person name="Bruneel O."/>
            <person name="Chandler M."/>
            <person name="Cleiss J."/>
            <person name="Duran R."/>
            <person name="Elbaz-Poulichet F."/>
            <person name="Fonknechten N."/>
            <person name="Lauga B."/>
            <person name="Mornico D."/>
            <person name="Ortet P."/>
            <person name="Schaeffer C."/>
            <person name="Siguier P."/>
            <person name="Alexander Thil Smith A."/>
            <person name="Van Dorsselaer A."/>
            <person name="Weissenbach J."/>
            <person name="Medigue C."/>
            <person name="Le Paslier D."/>
        </authorList>
    </citation>
    <scope>NUCLEOTIDE SEQUENCE</scope>
</reference>
<dbReference type="EMBL" id="CABR01000074">
    <property type="protein sequence ID" value="CBI10187.1"/>
    <property type="molecule type" value="Genomic_DNA"/>
</dbReference>
<sequence>MFCFAYGQAGNEVTACRAGETTPKIVSERTHGDARFDDSIKRYRSKLPCEEVVAASRSISGNSNPIYRAFTRRVRLKTAHRANGEAMTICLSGM</sequence>
<gene>
    <name evidence="1" type="ORF">CARN7_0952</name>
</gene>
<organism evidence="1">
    <name type="scientific">mine drainage metagenome</name>
    <dbReference type="NCBI Taxonomy" id="410659"/>
    <lineage>
        <taxon>unclassified sequences</taxon>
        <taxon>metagenomes</taxon>
        <taxon>ecological metagenomes</taxon>
    </lineage>
</organism>
<evidence type="ECO:0000313" key="1">
    <source>
        <dbReference type="EMBL" id="CBI10187.1"/>
    </source>
</evidence>
<comment type="caution">
    <text evidence="1">The sequence shown here is derived from an EMBL/GenBank/DDBJ whole genome shotgun (WGS) entry which is preliminary data.</text>
</comment>
<accession>E6QSG5</accession>
<proteinExistence type="predicted"/>
<name>E6QSG5_9ZZZZ</name>
<protein>
    <submittedName>
        <fullName evidence="1">Uncharacterized protein</fullName>
    </submittedName>
</protein>
<dbReference type="AlphaFoldDB" id="E6QSG5"/>